<protein>
    <submittedName>
        <fullName evidence="2">F-box protein</fullName>
    </submittedName>
</protein>
<feature type="domain" description="F-box" evidence="1">
    <location>
        <begin position="7"/>
        <end position="45"/>
    </location>
</feature>
<reference evidence="2 3" key="1">
    <citation type="journal article" date="2018" name="Front. Plant Sci.">
        <title>Red Clover (Trifolium pratense) and Zigzag Clover (T. medium) - A Picture of Genomic Similarities and Differences.</title>
        <authorList>
            <person name="Dluhosova J."/>
            <person name="Istvanek J."/>
            <person name="Nedelnik J."/>
            <person name="Repkova J."/>
        </authorList>
    </citation>
    <scope>NUCLEOTIDE SEQUENCE [LARGE SCALE GENOMIC DNA]</scope>
    <source>
        <strain evidence="3">cv. 10/8</strain>
        <tissue evidence="2">Leaf</tissue>
    </source>
</reference>
<dbReference type="InterPro" id="IPR036047">
    <property type="entry name" value="F-box-like_dom_sf"/>
</dbReference>
<organism evidence="2 3">
    <name type="scientific">Trifolium medium</name>
    <dbReference type="NCBI Taxonomy" id="97028"/>
    <lineage>
        <taxon>Eukaryota</taxon>
        <taxon>Viridiplantae</taxon>
        <taxon>Streptophyta</taxon>
        <taxon>Embryophyta</taxon>
        <taxon>Tracheophyta</taxon>
        <taxon>Spermatophyta</taxon>
        <taxon>Magnoliopsida</taxon>
        <taxon>eudicotyledons</taxon>
        <taxon>Gunneridae</taxon>
        <taxon>Pentapetalae</taxon>
        <taxon>rosids</taxon>
        <taxon>fabids</taxon>
        <taxon>Fabales</taxon>
        <taxon>Fabaceae</taxon>
        <taxon>Papilionoideae</taxon>
        <taxon>50 kb inversion clade</taxon>
        <taxon>NPAAA clade</taxon>
        <taxon>Hologalegina</taxon>
        <taxon>IRL clade</taxon>
        <taxon>Trifolieae</taxon>
        <taxon>Trifolium</taxon>
    </lineage>
</organism>
<feature type="non-terminal residue" evidence="2">
    <location>
        <position position="1"/>
    </location>
</feature>
<proteinExistence type="predicted"/>
<name>A0A392N3M2_9FABA</name>
<keyword evidence="3" id="KW-1185">Reference proteome</keyword>
<dbReference type="InterPro" id="IPR001810">
    <property type="entry name" value="F-box_dom"/>
</dbReference>
<evidence type="ECO:0000259" key="1">
    <source>
        <dbReference type="Pfam" id="PF12937"/>
    </source>
</evidence>
<dbReference type="EMBL" id="LXQA010024154">
    <property type="protein sequence ID" value="MCH93094.1"/>
    <property type="molecule type" value="Genomic_DNA"/>
</dbReference>
<dbReference type="InterPro" id="IPR044207">
    <property type="entry name" value="At5g39250-like"/>
</dbReference>
<comment type="caution">
    <text evidence="2">The sequence shown here is derived from an EMBL/GenBank/DDBJ whole genome shotgun (WGS) entry which is preliminary data.</text>
</comment>
<dbReference type="Proteomes" id="UP000265520">
    <property type="component" value="Unassembled WGS sequence"/>
</dbReference>
<dbReference type="PANTHER" id="PTHR47722:SF1">
    <property type="entry name" value="F-BOX DOMAIN CONTAINING PROTEIN, EXPRESSED"/>
    <property type="match status" value="1"/>
</dbReference>
<evidence type="ECO:0000313" key="2">
    <source>
        <dbReference type="EMBL" id="MCH93094.1"/>
    </source>
</evidence>
<dbReference type="Gene3D" id="1.20.1280.50">
    <property type="match status" value="1"/>
</dbReference>
<dbReference type="Pfam" id="PF12937">
    <property type="entry name" value="F-box-like"/>
    <property type="match status" value="1"/>
</dbReference>
<evidence type="ECO:0000313" key="3">
    <source>
        <dbReference type="Proteomes" id="UP000265520"/>
    </source>
</evidence>
<dbReference type="SUPFAM" id="SSF81383">
    <property type="entry name" value="F-box domain"/>
    <property type="match status" value="1"/>
</dbReference>
<dbReference type="PANTHER" id="PTHR47722">
    <property type="entry name" value="EXPRESSED PROTEIN"/>
    <property type="match status" value="1"/>
</dbReference>
<dbReference type="AlphaFoldDB" id="A0A392N3M2"/>
<accession>A0A392N3M2</accession>
<sequence>SAMESEEVLKVVFPLLEGVDLASCMGVCKQWNDIAKDDFFWKCQCAKRWPSICKQPNPPIKSYYKLYKSFHKRQQHKTLLPPRISFDDLEFFIDIWAENILLFSEVVPGSVLQSGFKCPPSGVSDLLKFHLEGSEYKMTFPVEPRFTIPAGQNQNVSVSVMVGRKDTNKVARIINKSMFDYIDRSSYRALAFEYLDISPGYPFLSGIRAWISLLFTEVGSEDVMDVFGIQMDFCDVANSKEEVLWLLDMLDWK</sequence>